<dbReference type="PANTHER" id="PTHR30143:SF0">
    <property type="entry name" value="2-KETO-4-PENTENOATE HYDRATASE"/>
    <property type="match status" value="1"/>
</dbReference>
<evidence type="ECO:0000256" key="2">
    <source>
        <dbReference type="SAM" id="SignalP"/>
    </source>
</evidence>
<protein>
    <recommendedName>
        <fullName evidence="3">Fumarylacetoacetase-like C-terminal domain-containing protein</fullName>
    </recommendedName>
</protein>
<dbReference type="InterPro" id="IPR036663">
    <property type="entry name" value="Fumarylacetoacetase_C_sf"/>
</dbReference>
<dbReference type="Proteomes" id="UP000235861">
    <property type="component" value="Unassembled WGS sequence"/>
</dbReference>
<feature type="domain" description="Fumarylacetoacetase-like C-terminal" evidence="3">
    <location>
        <begin position="99"/>
        <end position="284"/>
    </location>
</feature>
<dbReference type="Pfam" id="PF01557">
    <property type="entry name" value="FAA_hydrolase"/>
    <property type="match status" value="1"/>
</dbReference>
<comment type="caution">
    <text evidence="4">The sequence shown here is derived from an EMBL/GenBank/DDBJ whole genome shotgun (WGS) entry which is preliminary data.</text>
</comment>
<keyword evidence="5" id="KW-1185">Reference proteome</keyword>
<organism evidence="4 5">
    <name type="scientific">Aeromonas cavernicola</name>
    <dbReference type="NCBI Taxonomy" id="1006623"/>
    <lineage>
        <taxon>Bacteria</taxon>
        <taxon>Pseudomonadati</taxon>
        <taxon>Pseudomonadota</taxon>
        <taxon>Gammaproteobacteria</taxon>
        <taxon>Aeromonadales</taxon>
        <taxon>Aeromonadaceae</taxon>
        <taxon>Aeromonas</taxon>
    </lineage>
</organism>
<reference evidence="4 5" key="1">
    <citation type="submission" date="2017-11" db="EMBL/GenBank/DDBJ databases">
        <title>Draft genome sequence of environmental isolate Aeromonas cavernicola sp. nov. MDC 2508.</title>
        <authorList>
            <person name="Colston S.M."/>
            <person name="Navarro A."/>
            <person name="Martinez-Murcia A.J."/>
            <person name="Graf J."/>
        </authorList>
    </citation>
    <scope>NUCLEOTIDE SEQUENCE [LARGE SCALE GENOMIC DNA]</scope>
    <source>
        <strain evidence="4 5">MDC 2508</strain>
    </source>
</reference>
<keyword evidence="2" id="KW-0732">Signal</keyword>
<dbReference type="GO" id="GO:0008684">
    <property type="term" value="F:2-oxopent-4-enoate hydratase activity"/>
    <property type="evidence" value="ECO:0007669"/>
    <property type="project" value="TreeGrafter"/>
</dbReference>
<dbReference type="InterPro" id="IPR011234">
    <property type="entry name" value="Fumarylacetoacetase-like_C"/>
</dbReference>
<feature type="chain" id="PRO_5014122120" description="Fumarylacetoacetase-like C-terminal domain-containing protein" evidence="2">
    <location>
        <begin position="33"/>
        <end position="295"/>
    </location>
</feature>
<dbReference type="EMBL" id="PGGC01000004">
    <property type="protein sequence ID" value="PJG60701.1"/>
    <property type="molecule type" value="Genomic_DNA"/>
</dbReference>
<proteinExistence type="predicted"/>
<dbReference type="AlphaFoldDB" id="A0A2H9U9K7"/>
<accession>A0A2H9U9K7</accession>
<feature type="signal peptide" evidence="2">
    <location>
        <begin position="1"/>
        <end position="32"/>
    </location>
</feature>
<keyword evidence="1" id="KW-0456">Lyase</keyword>
<evidence type="ECO:0000259" key="3">
    <source>
        <dbReference type="Pfam" id="PF01557"/>
    </source>
</evidence>
<evidence type="ECO:0000313" key="5">
    <source>
        <dbReference type="Proteomes" id="UP000235861"/>
    </source>
</evidence>
<dbReference type="InterPro" id="IPR050772">
    <property type="entry name" value="Hydratase-Decarb/MhpD_sf"/>
</dbReference>
<dbReference type="SUPFAM" id="SSF56529">
    <property type="entry name" value="FAH"/>
    <property type="match status" value="1"/>
</dbReference>
<gene>
    <name evidence="4" type="ORF">CUC53_00470</name>
</gene>
<sequence length="295" mass="31508">MWRCGMGTEMLKHWPRYTLSAIAIFLASAAHACPSDKVINDYLTAFRQAKPAAGFGENLDMASALCAQQKVVSALTSDFGAVVGYKAAFTSKASQERFQIDGPLIGFMFKNGMRPDGSKVAVDYGARPMMEADLIAVVKSADIQKATTAQEALNHIESFVPFIELVDLALDTNVKMDAPTIVAINVAHRGGVLGKPVKIEDARAMFAALPQLTIVTRNADGVEMARDRGESMLGNPANIILFLAQDLSRRGIKLKAGDMLSLGSFPGPQAIKAGTNVTVAYEGLPGNPSVNVTFE</sequence>
<name>A0A2H9U9K7_9GAMM</name>
<evidence type="ECO:0000313" key="4">
    <source>
        <dbReference type="EMBL" id="PJG60701.1"/>
    </source>
</evidence>
<dbReference type="GO" id="GO:0005737">
    <property type="term" value="C:cytoplasm"/>
    <property type="evidence" value="ECO:0007669"/>
    <property type="project" value="TreeGrafter"/>
</dbReference>
<dbReference type="Gene3D" id="3.90.850.10">
    <property type="entry name" value="Fumarylacetoacetase-like, C-terminal domain"/>
    <property type="match status" value="1"/>
</dbReference>
<evidence type="ECO:0000256" key="1">
    <source>
        <dbReference type="ARBA" id="ARBA00023239"/>
    </source>
</evidence>
<dbReference type="PANTHER" id="PTHR30143">
    <property type="entry name" value="ACID HYDRATASE"/>
    <property type="match status" value="1"/>
</dbReference>